<dbReference type="Proteomes" id="UP001623592">
    <property type="component" value="Unassembled WGS sequence"/>
</dbReference>
<name>A0ABW8TBK3_9CLOT</name>
<dbReference type="Pfam" id="PF04298">
    <property type="entry name" value="Zn_peptidase_2"/>
    <property type="match status" value="1"/>
</dbReference>
<feature type="transmembrane region" description="Helical" evidence="1">
    <location>
        <begin position="196"/>
        <end position="220"/>
    </location>
</feature>
<dbReference type="InterPro" id="IPR007395">
    <property type="entry name" value="Zn_peptidase_2"/>
</dbReference>
<comment type="caution">
    <text evidence="2">The sequence shown here is derived from an EMBL/GenBank/DDBJ whole genome shotgun (WGS) entry which is preliminary data.</text>
</comment>
<feature type="transmembrane region" description="Helical" evidence="1">
    <location>
        <begin position="6"/>
        <end position="23"/>
    </location>
</feature>
<proteinExistence type="predicted"/>
<dbReference type="EMBL" id="JBJIAA010000004">
    <property type="protein sequence ID" value="MFL0249909.1"/>
    <property type="molecule type" value="Genomic_DNA"/>
</dbReference>
<protein>
    <submittedName>
        <fullName evidence="2">Zinc metallopeptidase</fullName>
    </submittedName>
</protein>
<dbReference type="RefSeq" id="WP_406786577.1">
    <property type="nucleotide sequence ID" value="NZ_JBJIAA010000004.1"/>
</dbReference>
<keyword evidence="1" id="KW-0472">Membrane</keyword>
<sequence length="226" mass="24849">MFYFDATYVLLIPAILLSFWAQAKISSAFNNYSEVRSINGYTGADAARKLLDANGLYDVPIEVIPGKLTDHYDPANRVLRLSEEVYYGSSVASIGVAAHETGHAFQHKQHYVPLEIRNSIVPAVNLSSNASWILFFIGMIFSIPFLARIGVVLFAAVVVFHLITLPVEFNASSRALKLLESRGILYGDEVKGARKVLSAAALTYVAAALMAISQLIRLIIISRDRD</sequence>
<keyword evidence="1" id="KW-0812">Transmembrane</keyword>
<dbReference type="PANTHER" id="PTHR36434">
    <property type="entry name" value="MEMBRANE PROTEASE YUGP-RELATED"/>
    <property type="match status" value="1"/>
</dbReference>
<evidence type="ECO:0000313" key="2">
    <source>
        <dbReference type="EMBL" id="MFL0249909.1"/>
    </source>
</evidence>
<accession>A0ABW8TBK3</accession>
<keyword evidence="1" id="KW-1133">Transmembrane helix</keyword>
<feature type="transmembrane region" description="Helical" evidence="1">
    <location>
        <begin position="132"/>
        <end position="163"/>
    </location>
</feature>
<organism evidence="2 3">
    <name type="scientific">Clostridium neuense</name>
    <dbReference type="NCBI Taxonomy" id="1728934"/>
    <lineage>
        <taxon>Bacteria</taxon>
        <taxon>Bacillati</taxon>
        <taxon>Bacillota</taxon>
        <taxon>Clostridia</taxon>
        <taxon>Eubacteriales</taxon>
        <taxon>Clostridiaceae</taxon>
        <taxon>Clostridium</taxon>
    </lineage>
</organism>
<keyword evidence="3" id="KW-1185">Reference proteome</keyword>
<evidence type="ECO:0000256" key="1">
    <source>
        <dbReference type="SAM" id="Phobius"/>
    </source>
</evidence>
<gene>
    <name evidence="2" type="ORF">ACJDT4_05695</name>
</gene>
<dbReference type="PANTHER" id="PTHR36434:SF1">
    <property type="entry name" value="MEMBRANE PROTEASE YUGP-RELATED"/>
    <property type="match status" value="1"/>
</dbReference>
<reference evidence="2 3" key="1">
    <citation type="submission" date="2024-11" db="EMBL/GenBank/DDBJ databases">
        <authorList>
            <person name="Heng Y.C."/>
            <person name="Lim A.C.H."/>
            <person name="Lee J.K.Y."/>
            <person name="Kittelmann S."/>
        </authorList>
    </citation>
    <scope>NUCLEOTIDE SEQUENCE [LARGE SCALE GENOMIC DNA]</scope>
    <source>
        <strain evidence="2 3">WILCCON 0114</strain>
    </source>
</reference>
<evidence type="ECO:0000313" key="3">
    <source>
        <dbReference type="Proteomes" id="UP001623592"/>
    </source>
</evidence>